<comment type="caution">
    <text evidence="1">The sequence shown here is derived from an EMBL/GenBank/DDBJ whole genome shotgun (WGS) entry which is preliminary data.</text>
</comment>
<evidence type="ECO:0000313" key="2">
    <source>
        <dbReference type="Proteomes" id="UP000316225"/>
    </source>
</evidence>
<evidence type="ECO:0000313" key="1">
    <source>
        <dbReference type="EMBL" id="TWI35178.1"/>
    </source>
</evidence>
<protein>
    <recommendedName>
        <fullName evidence="3">DUF1127 domain-containing protein</fullName>
    </recommendedName>
</protein>
<keyword evidence="2" id="KW-1185">Reference proteome</keyword>
<name>A0A562NSJ1_9RHOB</name>
<sequence length="51" mass="5609">MSRFVSVLRELVADFSAASHAAAAVRRHQMPSDATLRQLGISPRDMATIRL</sequence>
<dbReference type="EMBL" id="VLKU01000004">
    <property type="protein sequence ID" value="TWI35178.1"/>
    <property type="molecule type" value="Genomic_DNA"/>
</dbReference>
<dbReference type="Proteomes" id="UP000316225">
    <property type="component" value="Unassembled WGS sequence"/>
</dbReference>
<dbReference type="RefSeq" id="WP_199756522.1">
    <property type="nucleotide sequence ID" value="NZ_VLKU01000004.1"/>
</dbReference>
<organism evidence="1 2">
    <name type="scientific">Paracoccus sulfuroxidans</name>
    <dbReference type="NCBI Taxonomy" id="384678"/>
    <lineage>
        <taxon>Bacteria</taxon>
        <taxon>Pseudomonadati</taxon>
        <taxon>Pseudomonadota</taxon>
        <taxon>Alphaproteobacteria</taxon>
        <taxon>Rhodobacterales</taxon>
        <taxon>Paracoccaceae</taxon>
        <taxon>Paracoccus</taxon>
    </lineage>
</organism>
<gene>
    <name evidence="1" type="ORF">IQ24_01687</name>
</gene>
<evidence type="ECO:0008006" key="3">
    <source>
        <dbReference type="Google" id="ProtNLM"/>
    </source>
</evidence>
<accession>A0A562NSJ1</accession>
<dbReference type="AlphaFoldDB" id="A0A562NSJ1"/>
<proteinExistence type="predicted"/>
<reference evidence="1 2" key="1">
    <citation type="journal article" date="2015" name="Stand. Genomic Sci.">
        <title>Genomic Encyclopedia of Bacterial and Archaeal Type Strains, Phase III: the genomes of soil and plant-associated and newly described type strains.</title>
        <authorList>
            <person name="Whitman W.B."/>
            <person name="Woyke T."/>
            <person name="Klenk H.P."/>
            <person name="Zhou Y."/>
            <person name="Lilburn T.G."/>
            <person name="Beck B.J."/>
            <person name="De Vos P."/>
            <person name="Vandamme P."/>
            <person name="Eisen J.A."/>
            <person name="Garrity G."/>
            <person name="Hugenholtz P."/>
            <person name="Kyrpides N.C."/>
        </authorList>
    </citation>
    <scope>NUCLEOTIDE SEQUENCE [LARGE SCALE GENOMIC DNA]</scope>
    <source>
        <strain evidence="1 2">CGMCC 1.5364</strain>
    </source>
</reference>